<sequence length="613" mass="66861">MTRLSSGIARRDAGTPPPVTRPRRDADGYAPLRSYAGIGDGRSVALIALDGSVDWWAVPGMDGILACAALLDPEHGGRFLLAPLDDYEAEREHVGDTNVVSTTYTTAGGTVRVTDAMNTGVAGRLPWAELARRVEGLSGRVRMGWRFEPGTSLGTLSPWSEVRSGDVLVHLDDLVLGLRCGDVGEPEAGDRLVQGGFETSEGSRHLLAVVGTQGEPTHLPDPRAVDERIDRTVRGWQDWSRSVHWDGPWPDAVQRSLLALKLLVSAPTGAIAAAATLGLPERVGGDKNYDYRYTWVRDAAYTLDAFLRCGLAEEVHAAVAWLLATVERHRPELRPFYTLAGEPPGGSAVRDVPGYRRSTPVKQGNDARTQLQLGPYGDLFQTVFLCVDDGHVLDVGTARLLADLADRCCDLWQRPDAGMWELHEEQHFTLSKMSCWQALDRAARLAERGELAGSGERWRREADRVRAWVDEHCWSEERGAYVMAAGSDELDAGILLGARFGFDRGPRMRSTVDAVLAELGSGPWVHRYTSASDEEGAFLACTFWVVEALALTGDVPRARALMDRTLGELDGTWLLAEMVDPRTGDYLGNLPQALSHLALINAASAVREAEEGR</sequence>
<feature type="domain" description="GH15-like" evidence="2">
    <location>
        <begin position="251"/>
        <end position="549"/>
    </location>
</feature>
<comment type="caution">
    <text evidence="3">The sequence shown here is derived from an EMBL/GenBank/DDBJ whole genome shotgun (WGS) entry which is preliminary data.</text>
</comment>
<protein>
    <submittedName>
        <fullName evidence="3">GH15 family glucan-1,4-alpha-glucosidase</fullName>
    </submittedName>
</protein>
<dbReference type="EMBL" id="SGXD01000002">
    <property type="protein sequence ID" value="RZS90016.1"/>
    <property type="molecule type" value="Genomic_DNA"/>
</dbReference>
<dbReference type="SUPFAM" id="SSF48208">
    <property type="entry name" value="Six-hairpin glycosidases"/>
    <property type="match status" value="1"/>
</dbReference>
<name>A0A4Q7NSC0_9ACTN</name>
<dbReference type="AlphaFoldDB" id="A0A4Q7NSC0"/>
<dbReference type="InterPro" id="IPR008928">
    <property type="entry name" value="6-hairpin_glycosidase_sf"/>
</dbReference>
<dbReference type="GO" id="GO:0005975">
    <property type="term" value="P:carbohydrate metabolic process"/>
    <property type="evidence" value="ECO:0007669"/>
    <property type="project" value="InterPro"/>
</dbReference>
<dbReference type="Pfam" id="PF00723">
    <property type="entry name" value="Glyco_hydro_15"/>
    <property type="match status" value="1"/>
</dbReference>
<evidence type="ECO:0000313" key="4">
    <source>
        <dbReference type="Proteomes" id="UP000293638"/>
    </source>
</evidence>
<evidence type="ECO:0000313" key="3">
    <source>
        <dbReference type="EMBL" id="RZS90016.1"/>
    </source>
</evidence>
<accession>A0A4Q7NSC0</accession>
<dbReference type="Proteomes" id="UP000293638">
    <property type="component" value="Unassembled WGS sequence"/>
</dbReference>
<evidence type="ECO:0000256" key="1">
    <source>
        <dbReference type="SAM" id="MobiDB-lite"/>
    </source>
</evidence>
<gene>
    <name evidence="3" type="ORF">EV189_1798</name>
</gene>
<dbReference type="GO" id="GO:0004553">
    <property type="term" value="F:hydrolase activity, hydrolyzing O-glycosyl compounds"/>
    <property type="evidence" value="ECO:0007669"/>
    <property type="project" value="TreeGrafter"/>
</dbReference>
<feature type="region of interest" description="Disordered" evidence="1">
    <location>
        <begin position="1"/>
        <end position="27"/>
    </location>
</feature>
<dbReference type="Gene3D" id="1.50.10.10">
    <property type="match status" value="1"/>
</dbReference>
<keyword evidence="4" id="KW-1185">Reference proteome</keyword>
<dbReference type="InterPro" id="IPR012341">
    <property type="entry name" value="6hp_glycosidase-like_sf"/>
</dbReference>
<evidence type="ECO:0000259" key="2">
    <source>
        <dbReference type="Pfam" id="PF00723"/>
    </source>
</evidence>
<reference evidence="3 4" key="1">
    <citation type="submission" date="2019-02" db="EMBL/GenBank/DDBJ databases">
        <title>Genomic Encyclopedia of Type Strains, Phase IV (KMG-IV): sequencing the most valuable type-strain genomes for metagenomic binning, comparative biology and taxonomic classification.</title>
        <authorList>
            <person name="Goeker M."/>
        </authorList>
    </citation>
    <scope>NUCLEOTIDE SEQUENCE [LARGE SCALE GENOMIC DNA]</scope>
    <source>
        <strain evidence="3 4">DSM 45622</strain>
    </source>
</reference>
<organism evidence="3 4">
    <name type="scientific">Motilibacter rhizosphaerae</name>
    <dbReference type="NCBI Taxonomy" id="598652"/>
    <lineage>
        <taxon>Bacteria</taxon>
        <taxon>Bacillati</taxon>
        <taxon>Actinomycetota</taxon>
        <taxon>Actinomycetes</taxon>
        <taxon>Motilibacterales</taxon>
        <taxon>Motilibacteraceae</taxon>
        <taxon>Motilibacter</taxon>
    </lineage>
</organism>
<dbReference type="PANTHER" id="PTHR31616">
    <property type="entry name" value="TREHALASE"/>
    <property type="match status" value="1"/>
</dbReference>
<proteinExistence type="predicted"/>
<dbReference type="PANTHER" id="PTHR31616:SF0">
    <property type="entry name" value="GLUCAN 1,4-ALPHA-GLUCOSIDASE"/>
    <property type="match status" value="1"/>
</dbReference>
<dbReference type="InterPro" id="IPR011613">
    <property type="entry name" value="GH15-like"/>
</dbReference>